<proteinExistence type="predicted"/>
<keyword evidence="2" id="KW-1185">Reference proteome</keyword>
<sequence>MGESSKLPKKELYPKFLQSTDGTEQIKIISRRSYIYTCFYRDGDLYTARVEHKANSEYTETSMLNCYKLSEEEYFLEKLGELARYFANIKMKIDHLTNTPA</sequence>
<reference evidence="1 2" key="1">
    <citation type="submission" date="2018-11" db="EMBL/GenBank/DDBJ databases">
        <title>Rufibacter latericius sp. nov., isolated from water in Baiyang Lake.</title>
        <authorList>
            <person name="Yang Y."/>
        </authorList>
    </citation>
    <scope>NUCLEOTIDE SEQUENCE [LARGE SCALE GENOMIC DNA]</scope>
    <source>
        <strain evidence="1 2">MCC P1</strain>
    </source>
</reference>
<dbReference type="Proteomes" id="UP000271010">
    <property type="component" value="Unassembled WGS sequence"/>
</dbReference>
<comment type="caution">
    <text evidence="1">The sequence shown here is derived from an EMBL/GenBank/DDBJ whole genome shotgun (WGS) entry which is preliminary data.</text>
</comment>
<accession>A0A3M9MQ35</accession>
<name>A0A3M9MQ35_9BACT</name>
<evidence type="ECO:0000313" key="1">
    <source>
        <dbReference type="EMBL" id="RNI27629.1"/>
    </source>
</evidence>
<protein>
    <submittedName>
        <fullName evidence="1">Uncharacterized protein</fullName>
    </submittedName>
</protein>
<dbReference type="EMBL" id="RJJE01000017">
    <property type="protein sequence ID" value="RNI27629.1"/>
    <property type="molecule type" value="Genomic_DNA"/>
</dbReference>
<evidence type="ECO:0000313" key="2">
    <source>
        <dbReference type="Proteomes" id="UP000271010"/>
    </source>
</evidence>
<gene>
    <name evidence="1" type="ORF">EFA69_16050</name>
</gene>
<organism evidence="1 2">
    <name type="scientific">Rufibacter immobilis</name>
    <dbReference type="NCBI Taxonomy" id="1348778"/>
    <lineage>
        <taxon>Bacteria</taxon>
        <taxon>Pseudomonadati</taxon>
        <taxon>Bacteroidota</taxon>
        <taxon>Cytophagia</taxon>
        <taxon>Cytophagales</taxon>
        <taxon>Hymenobacteraceae</taxon>
        <taxon>Rufibacter</taxon>
    </lineage>
</organism>
<dbReference type="RefSeq" id="WP_123134097.1">
    <property type="nucleotide sequence ID" value="NZ_RJJE01000017.1"/>
</dbReference>
<dbReference type="AlphaFoldDB" id="A0A3M9MQ35"/>